<dbReference type="InterPro" id="IPR005225">
    <property type="entry name" value="Small_GTP-bd"/>
</dbReference>
<organism evidence="3 4">
    <name type="scientific">Galdieria partita</name>
    <dbReference type="NCBI Taxonomy" id="83374"/>
    <lineage>
        <taxon>Eukaryota</taxon>
        <taxon>Rhodophyta</taxon>
        <taxon>Bangiophyceae</taxon>
        <taxon>Galdieriales</taxon>
        <taxon>Galdieriaceae</taxon>
        <taxon>Galdieria</taxon>
    </lineage>
</organism>
<accession>A0A9C7Q0W6</accession>
<dbReference type="PRINTS" id="PR00449">
    <property type="entry name" value="RASTRNSFRMNG"/>
</dbReference>
<sequence>MSLSPRSSATFSLSRGNNSLFRRIVVLGPKAVGKSALTIRFCEGIFHSSYLPTIEDTYLATLKLEGQVYNLEIIDTGGQDEYSILSSQCTIGVHGYLLVFDITDYLSFELLKVLHERLVNMLGLDTIPCILVGMKLDEQEDRAVNMTEVEQLAREWLCPYIECSAKDGIHIDTVFQSLIREMERPTIQVAASNTEKNTSRCASM</sequence>
<dbReference type="PANTHER" id="PTHR24070">
    <property type="entry name" value="RAS, DI-RAS, AND RHEB FAMILY MEMBERS OF SMALL GTPASE SUPERFAMILY"/>
    <property type="match status" value="1"/>
</dbReference>
<dbReference type="GO" id="GO:0007165">
    <property type="term" value="P:signal transduction"/>
    <property type="evidence" value="ECO:0007669"/>
    <property type="project" value="InterPro"/>
</dbReference>
<dbReference type="GO" id="GO:0016020">
    <property type="term" value="C:membrane"/>
    <property type="evidence" value="ECO:0007669"/>
    <property type="project" value="InterPro"/>
</dbReference>
<gene>
    <name evidence="3" type="ORF">GpartN1_g6010.t1</name>
</gene>
<dbReference type="InterPro" id="IPR020849">
    <property type="entry name" value="Small_GTPase_Ras-type"/>
</dbReference>
<dbReference type="InterPro" id="IPR001806">
    <property type="entry name" value="Small_GTPase"/>
</dbReference>
<keyword evidence="1" id="KW-0547">Nucleotide-binding</keyword>
<comment type="caution">
    <text evidence="3">The sequence shown here is derived from an EMBL/GenBank/DDBJ whole genome shotgun (WGS) entry which is preliminary data.</text>
</comment>
<dbReference type="SMART" id="SM00174">
    <property type="entry name" value="RHO"/>
    <property type="match status" value="1"/>
</dbReference>
<proteinExistence type="predicted"/>
<dbReference type="AlphaFoldDB" id="A0A9C7Q0W6"/>
<dbReference type="GO" id="GO:0003924">
    <property type="term" value="F:GTPase activity"/>
    <property type="evidence" value="ECO:0007669"/>
    <property type="project" value="InterPro"/>
</dbReference>
<evidence type="ECO:0000313" key="4">
    <source>
        <dbReference type="Proteomes" id="UP001061958"/>
    </source>
</evidence>
<dbReference type="PROSITE" id="PS51419">
    <property type="entry name" value="RAB"/>
    <property type="match status" value="1"/>
</dbReference>
<keyword evidence="2" id="KW-0342">GTP-binding</keyword>
<dbReference type="Gene3D" id="3.40.50.300">
    <property type="entry name" value="P-loop containing nucleotide triphosphate hydrolases"/>
    <property type="match status" value="1"/>
</dbReference>
<dbReference type="Proteomes" id="UP001061958">
    <property type="component" value="Unassembled WGS sequence"/>
</dbReference>
<reference evidence="3" key="2">
    <citation type="submission" date="2022-01" db="EMBL/GenBank/DDBJ databases">
        <authorList>
            <person name="Hirooka S."/>
            <person name="Miyagishima S.Y."/>
        </authorList>
    </citation>
    <scope>NUCLEOTIDE SEQUENCE</scope>
    <source>
        <strain evidence="3">NBRC 102759</strain>
    </source>
</reference>
<evidence type="ECO:0000256" key="2">
    <source>
        <dbReference type="ARBA" id="ARBA00023134"/>
    </source>
</evidence>
<dbReference type="NCBIfam" id="TIGR00231">
    <property type="entry name" value="small_GTP"/>
    <property type="match status" value="1"/>
</dbReference>
<dbReference type="FunFam" id="3.40.50.300:FF:001447">
    <property type="entry name" value="Ras-related protein Rab-1B"/>
    <property type="match status" value="1"/>
</dbReference>
<dbReference type="SUPFAM" id="SSF52540">
    <property type="entry name" value="P-loop containing nucleoside triphosphate hydrolases"/>
    <property type="match status" value="1"/>
</dbReference>
<reference evidence="3" key="1">
    <citation type="journal article" date="2022" name="Proc. Natl. Acad. Sci. U.S.A.">
        <title>Life cycle and functional genomics of the unicellular red alga Galdieria for elucidating algal and plant evolution and industrial use.</title>
        <authorList>
            <person name="Hirooka S."/>
            <person name="Itabashi T."/>
            <person name="Ichinose T.M."/>
            <person name="Onuma R."/>
            <person name="Fujiwara T."/>
            <person name="Yamashita S."/>
            <person name="Jong L.W."/>
            <person name="Tomita R."/>
            <person name="Iwane A.H."/>
            <person name="Miyagishima S.Y."/>
        </authorList>
    </citation>
    <scope>NUCLEOTIDE SEQUENCE</scope>
    <source>
        <strain evidence="3">NBRC 102759</strain>
    </source>
</reference>
<name>A0A9C7Q0W6_9RHOD</name>
<evidence type="ECO:0000256" key="1">
    <source>
        <dbReference type="ARBA" id="ARBA00022741"/>
    </source>
</evidence>
<keyword evidence="4" id="KW-1185">Reference proteome</keyword>
<dbReference type="SMART" id="SM00175">
    <property type="entry name" value="RAB"/>
    <property type="match status" value="1"/>
</dbReference>
<protein>
    <submittedName>
        <fullName evidence="3">Uncharacterized protein</fullName>
    </submittedName>
</protein>
<dbReference type="EMBL" id="BQMJ01000052">
    <property type="protein sequence ID" value="GJQ14219.1"/>
    <property type="molecule type" value="Genomic_DNA"/>
</dbReference>
<dbReference type="OrthoDB" id="5976022at2759"/>
<dbReference type="PROSITE" id="PS51421">
    <property type="entry name" value="RAS"/>
    <property type="match status" value="1"/>
</dbReference>
<dbReference type="Pfam" id="PF00071">
    <property type="entry name" value="Ras"/>
    <property type="match status" value="1"/>
</dbReference>
<dbReference type="GO" id="GO:0005525">
    <property type="term" value="F:GTP binding"/>
    <property type="evidence" value="ECO:0007669"/>
    <property type="project" value="UniProtKB-KW"/>
</dbReference>
<evidence type="ECO:0000313" key="3">
    <source>
        <dbReference type="EMBL" id="GJQ14219.1"/>
    </source>
</evidence>
<dbReference type="SMART" id="SM00173">
    <property type="entry name" value="RAS"/>
    <property type="match status" value="1"/>
</dbReference>
<dbReference type="InterPro" id="IPR027417">
    <property type="entry name" value="P-loop_NTPase"/>
</dbReference>